<dbReference type="PANTHER" id="PTHR46394:SF1">
    <property type="entry name" value="PNPLA DOMAIN-CONTAINING PROTEIN"/>
    <property type="match status" value="1"/>
</dbReference>
<evidence type="ECO:0000259" key="2">
    <source>
        <dbReference type="PROSITE" id="PS51635"/>
    </source>
</evidence>
<keyword evidence="1" id="KW-0443">Lipid metabolism</keyword>
<dbReference type="PROSITE" id="PS51635">
    <property type="entry name" value="PNPLA"/>
    <property type="match status" value="1"/>
</dbReference>
<dbReference type="GO" id="GO:0006629">
    <property type="term" value="P:lipid metabolic process"/>
    <property type="evidence" value="ECO:0007669"/>
    <property type="project" value="UniProtKB-KW"/>
</dbReference>
<dbReference type="PANTHER" id="PTHR46394">
    <property type="entry name" value="ANNEXIN"/>
    <property type="match status" value="1"/>
</dbReference>
<dbReference type="SUPFAM" id="SSF52151">
    <property type="entry name" value="FabD/lysophospholipase-like"/>
    <property type="match status" value="1"/>
</dbReference>
<accession>A0A6C0IXK1</accession>
<dbReference type="AlphaFoldDB" id="A0A6C0IXK1"/>
<dbReference type="InterPro" id="IPR052580">
    <property type="entry name" value="Lipid_Hydrolase"/>
</dbReference>
<dbReference type="InterPro" id="IPR016035">
    <property type="entry name" value="Acyl_Trfase/lysoPLipase"/>
</dbReference>
<sequence length="317" mass="35671">MRKKHVKKRSVQFPYDNIIFEGGGVHGLAYFACLQHLDDVGVYKTIKRWGGSSVGTFVAACASCHISPQLLLSDSVTLRTETFMGNRRGLTAIYNVLCHWGAYDLSARFRPWLHSFFERHIGVPTLTFGEITRRFGTDLHITVLDITTMKPLVLSSCTTPAVDMVDAIIAAMSVAIMFRPQKIPSLGDGLYIDAGFNDNMPLYTFDATDHGGDGAYNSRTLGIRSIQDTSVYFADQIHYTVPPPQTFVDYLSHMFSLIIESGQQRYAQPRDAARTYFMVIPHAINSLDFNVSDRDRETMRLIGYEGLKTFLRVKNED</sequence>
<dbReference type="InterPro" id="IPR002641">
    <property type="entry name" value="PNPLA_dom"/>
</dbReference>
<evidence type="ECO:0000313" key="3">
    <source>
        <dbReference type="EMBL" id="QHT97156.1"/>
    </source>
</evidence>
<protein>
    <recommendedName>
        <fullName evidence="2">PNPLA domain-containing protein</fullName>
    </recommendedName>
</protein>
<feature type="domain" description="PNPLA" evidence="2">
    <location>
        <begin position="18"/>
        <end position="206"/>
    </location>
</feature>
<dbReference type="EMBL" id="MN740272">
    <property type="protein sequence ID" value="QHT97156.1"/>
    <property type="molecule type" value="Genomic_DNA"/>
</dbReference>
<dbReference type="Pfam" id="PF01734">
    <property type="entry name" value="Patatin"/>
    <property type="match status" value="1"/>
</dbReference>
<evidence type="ECO:0000256" key="1">
    <source>
        <dbReference type="ARBA" id="ARBA00023098"/>
    </source>
</evidence>
<dbReference type="Gene3D" id="3.40.1090.10">
    <property type="entry name" value="Cytosolic phospholipase A2 catalytic domain"/>
    <property type="match status" value="2"/>
</dbReference>
<organism evidence="3">
    <name type="scientific">viral metagenome</name>
    <dbReference type="NCBI Taxonomy" id="1070528"/>
    <lineage>
        <taxon>unclassified sequences</taxon>
        <taxon>metagenomes</taxon>
        <taxon>organismal metagenomes</taxon>
    </lineage>
</organism>
<name>A0A6C0IXK1_9ZZZZ</name>
<reference evidence="3" key="1">
    <citation type="journal article" date="2020" name="Nature">
        <title>Giant virus diversity and host interactions through global metagenomics.</title>
        <authorList>
            <person name="Schulz F."/>
            <person name="Roux S."/>
            <person name="Paez-Espino D."/>
            <person name="Jungbluth S."/>
            <person name="Walsh D.A."/>
            <person name="Denef V.J."/>
            <person name="McMahon K.D."/>
            <person name="Konstantinidis K.T."/>
            <person name="Eloe-Fadrosh E.A."/>
            <person name="Kyrpides N.C."/>
            <person name="Woyke T."/>
        </authorList>
    </citation>
    <scope>NUCLEOTIDE SEQUENCE</scope>
    <source>
        <strain evidence="3">GVMAG-M-3300024510-1</strain>
    </source>
</reference>
<proteinExistence type="predicted"/>